<dbReference type="OrthoDB" id="5980200at2"/>
<sequence length="455" mass="47666">MATISSLGVGSGLDLTGLLNQLNAAERQKLQPITAQRTQEQAKISAFGRLQSALSKFQDTVTKLNDPKLHQSLTTSVLGQGVAATAGADASAGRYEVTVNHVAKAGSIASEGVASTTDALVGAGGDTLTLSFQGKADVTVGLAEGGTLEDVRDAINAHPDAGVTASIVNDGSANGYRLVMSSKETGLAESVTGMTFANTALAEDAAVKVAGNDAELLINNITISSSSNRVEGAIQGVTLELDAQAAGKTSTIVVERDNNALREAVTDFVAAYNEMKSSIGRMTAATGDVDKAGELVGDRTVRTIESRLSRNLVDLVPGGELTMMSQLGISLRPNGRLELDEAKLDGVIANNPQALADFFAGNAEEAGMAGRLKGTLEQVLGENGLVTNSIKSAETKVGSLEERFQRTELSIERTIERYRKQFGQLDLMVARMNSTGSYLMQQLDMLNAQMAPKKK</sequence>
<keyword evidence="5" id="KW-0964">Secreted</keyword>
<dbReference type="InterPro" id="IPR010809">
    <property type="entry name" value="FliD_C"/>
</dbReference>
<evidence type="ECO:0000259" key="6">
    <source>
        <dbReference type="Pfam" id="PF02465"/>
    </source>
</evidence>
<dbReference type="PANTHER" id="PTHR30288">
    <property type="entry name" value="FLAGELLAR CAP/ASSEMBLY PROTEIN FLID"/>
    <property type="match status" value="1"/>
</dbReference>
<comment type="subunit">
    <text evidence="2 5">Homopentamer.</text>
</comment>
<dbReference type="Pfam" id="PF02465">
    <property type="entry name" value="FliD_N"/>
    <property type="match status" value="1"/>
</dbReference>
<dbReference type="InterPro" id="IPR010810">
    <property type="entry name" value="Flagellin_hook_IN_motif"/>
</dbReference>
<dbReference type="RefSeq" id="WP_114477563.1">
    <property type="nucleotide sequence ID" value="NZ_QPII01000002.1"/>
</dbReference>
<organism evidence="8 9">
    <name type="scientific">Billgrantia montanilacus</name>
    <dbReference type="NCBI Taxonomy" id="2282305"/>
    <lineage>
        <taxon>Bacteria</taxon>
        <taxon>Pseudomonadati</taxon>
        <taxon>Pseudomonadota</taxon>
        <taxon>Gammaproteobacteria</taxon>
        <taxon>Oceanospirillales</taxon>
        <taxon>Halomonadaceae</taxon>
        <taxon>Billgrantia</taxon>
    </lineage>
</organism>
<evidence type="ECO:0000256" key="2">
    <source>
        <dbReference type="ARBA" id="ARBA00011255"/>
    </source>
</evidence>
<evidence type="ECO:0000256" key="5">
    <source>
        <dbReference type="RuleBase" id="RU362066"/>
    </source>
</evidence>
<dbReference type="GO" id="GO:0071973">
    <property type="term" value="P:bacterial-type flagellum-dependent cell motility"/>
    <property type="evidence" value="ECO:0007669"/>
    <property type="project" value="TreeGrafter"/>
</dbReference>
<feature type="domain" description="Flagellar hook-associated protein 2 C-terminal" evidence="7">
    <location>
        <begin position="211"/>
        <end position="434"/>
    </location>
</feature>
<evidence type="ECO:0000256" key="1">
    <source>
        <dbReference type="ARBA" id="ARBA00009764"/>
    </source>
</evidence>
<dbReference type="GO" id="GO:0009424">
    <property type="term" value="C:bacterial-type flagellum hook"/>
    <property type="evidence" value="ECO:0007669"/>
    <property type="project" value="UniProtKB-UniRule"/>
</dbReference>
<dbReference type="InterPro" id="IPR040026">
    <property type="entry name" value="FliD"/>
</dbReference>
<evidence type="ECO:0000313" key="9">
    <source>
        <dbReference type="Proteomes" id="UP000252405"/>
    </source>
</evidence>
<comment type="similarity">
    <text evidence="1 5">Belongs to the FliD family.</text>
</comment>
<feature type="domain" description="Flagellar hook-associated protein 2 N-terminal" evidence="6">
    <location>
        <begin position="11"/>
        <end position="105"/>
    </location>
</feature>
<comment type="subcellular location">
    <subcellularLocation>
        <location evidence="5">Secreted</location>
    </subcellularLocation>
    <subcellularLocation>
        <location evidence="5">Bacterial flagellum</location>
    </subcellularLocation>
</comment>
<dbReference type="GO" id="GO:0005576">
    <property type="term" value="C:extracellular region"/>
    <property type="evidence" value="ECO:0007669"/>
    <property type="project" value="UniProtKB-SubCell"/>
</dbReference>
<gene>
    <name evidence="8" type="ORF">DU505_03195</name>
</gene>
<dbReference type="EMBL" id="QPII01000002">
    <property type="protein sequence ID" value="RCV90922.1"/>
    <property type="molecule type" value="Genomic_DNA"/>
</dbReference>
<dbReference type="Pfam" id="PF07196">
    <property type="entry name" value="Flagellin_IN"/>
    <property type="match status" value="1"/>
</dbReference>
<evidence type="ECO:0000256" key="3">
    <source>
        <dbReference type="ARBA" id="ARBA00023054"/>
    </source>
</evidence>
<keyword evidence="4 5" id="KW-0975">Bacterial flagellum</keyword>
<evidence type="ECO:0000259" key="7">
    <source>
        <dbReference type="Pfam" id="PF07195"/>
    </source>
</evidence>
<evidence type="ECO:0000313" key="8">
    <source>
        <dbReference type="EMBL" id="RCV90922.1"/>
    </source>
</evidence>
<dbReference type="InterPro" id="IPR003481">
    <property type="entry name" value="FliD_N"/>
</dbReference>
<evidence type="ECO:0000256" key="4">
    <source>
        <dbReference type="ARBA" id="ARBA00023143"/>
    </source>
</evidence>
<proteinExistence type="inferred from homology"/>
<keyword evidence="3" id="KW-0175">Coiled coil</keyword>
<keyword evidence="9" id="KW-1185">Reference proteome</keyword>
<dbReference type="AlphaFoldDB" id="A0A368U4A1"/>
<dbReference type="GO" id="GO:0007155">
    <property type="term" value="P:cell adhesion"/>
    <property type="evidence" value="ECO:0007669"/>
    <property type="project" value="InterPro"/>
</dbReference>
<dbReference type="Pfam" id="PF07195">
    <property type="entry name" value="FliD_C"/>
    <property type="match status" value="1"/>
</dbReference>
<dbReference type="Proteomes" id="UP000252405">
    <property type="component" value="Unassembled WGS sequence"/>
</dbReference>
<name>A0A368U4A1_9GAMM</name>
<reference evidence="8 9" key="1">
    <citation type="submission" date="2018-07" db="EMBL/GenBank/DDBJ databases">
        <title>Halomonas montanilacus sp. nov., isolated from Lake Pengyan on Tibetan Plateau.</title>
        <authorList>
            <person name="Lu H."/>
            <person name="Xing P."/>
            <person name="Wu Q."/>
        </authorList>
    </citation>
    <scope>NUCLEOTIDE SEQUENCE [LARGE SCALE GENOMIC DNA]</scope>
    <source>
        <strain evidence="8 9">PYC7W</strain>
    </source>
</reference>
<dbReference type="PANTHER" id="PTHR30288:SF0">
    <property type="entry name" value="FLAGELLAR HOOK-ASSOCIATED PROTEIN 2"/>
    <property type="match status" value="1"/>
</dbReference>
<comment type="function">
    <text evidence="5">Required for morphogenesis and for the elongation of the flagellar filament by facilitating polymerization of the flagellin monomers at the tip of growing filament. Forms a capping structure, which prevents flagellin subunits (transported through the central channel of the flagellum) from leaking out without polymerization at the distal end.</text>
</comment>
<comment type="caution">
    <text evidence="8">The sequence shown here is derived from an EMBL/GenBank/DDBJ whole genome shotgun (WGS) entry which is preliminary data.</text>
</comment>
<accession>A0A368U4A1</accession>
<protein>
    <recommendedName>
        <fullName evidence="5">Flagellar hook-associated protein 2</fullName>
        <shortName evidence="5">HAP2</shortName>
    </recommendedName>
    <alternativeName>
        <fullName evidence="5">Flagellar cap protein</fullName>
    </alternativeName>
</protein>
<dbReference type="GO" id="GO:0009421">
    <property type="term" value="C:bacterial-type flagellum filament cap"/>
    <property type="evidence" value="ECO:0007669"/>
    <property type="project" value="InterPro"/>
</dbReference>